<evidence type="ECO:0000313" key="1">
    <source>
        <dbReference type="EMBL" id="GES15987.1"/>
    </source>
</evidence>
<comment type="caution">
    <text evidence="1">The sequence shown here is derived from an EMBL/GenBank/DDBJ whole genome shotgun (WGS) entry which is preliminary data.</text>
</comment>
<gene>
    <name evidence="1" type="ORF">Amac_095850</name>
</gene>
<evidence type="ECO:0000313" key="2">
    <source>
        <dbReference type="Proteomes" id="UP000331127"/>
    </source>
</evidence>
<name>A0A5M3X2M0_9ACTN</name>
<dbReference type="Proteomes" id="UP000331127">
    <property type="component" value="Unassembled WGS sequence"/>
</dbReference>
<proteinExistence type="predicted"/>
<dbReference type="EMBL" id="BLAE01000088">
    <property type="protein sequence ID" value="GES15987.1"/>
    <property type="molecule type" value="Genomic_DNA"/>
</dbReference>
<sequence>MAARVTRSRFPVMYGFEEQIWFDARGRKIAGNFNSFGRGQTKADFEALMAHLDPELNGPVPDGYEAPSYKADREAEYRQAHAHFAARLAQAVPATNDEETR</sequence>
<accession>A0A5M3X2M0</accession>
<reference evidence="1 2" key="1">
    <citation type="submission" date="2019-10" db="EMBL/GenBank/DDBJ databases">
        <title>Whole genome shotgun sequence of Acrocarpospora macrocephala NBRC 16266.</title>
        <authorList>
            <person name="Ichikawa N."/>
            <person name="Kimura A."/>
            <person name="Kitahashi Y."/>
            <person name="Komaki H."/>
            <person name="Oguchi A."/>
        </authorList>
    </citation>
    <scope>NUCLEOTIDE SEQUENCE [LARGE SCALE GENOMIC DNA]</scope>
    <source>
        <strain evidence="1 2">NBRC 16266</strain>
    </source>
</reference>
<protein>
    <submittedName>
        <fullName evidence="1">Uncharacterized protein</fullName>
    </submittedName>
</protein>
<dbReference type="AlphaFoldDB" id="A0A5M3X2M0"/>
<keyword evidence="2" id="KW-1185">Reference proteome</keyword>
<organism evidence="1 2">
    <name type="scientific">Acrocarpospora macrocephala</name>
    <dbReference type="NCBI Taxonomy" id="150177"/>
    <lineage>
        <taxon>Bacteria</taxon>
        <taxon>Bacillati</taxon>
        <taxon>Actinomycetota</taxon>
        <taxon>Actinomycetes</taxon>
        <taxon>Streptosporangiales</taxon>
        <taxon>Streptosporangiaceae</taxon>
        <taxon>Acrocarpospora</taxon>
    </lineage>
</organism>